<name>A0ABX0QPD9_9BACT</name>
<feature type="transmembrane region" description="Helical" evidence="1">
    <location>
        <begin position="60"/>
        <end position="79"/>
    </location>
</feature>
<feature type="transmembrane region" description="Helical" evidence="1">
    <location>
        <begin position="178"/>
        <end position="200"/>
    </location>
</feature>
<evidence type="ECO:0000313" key="3">
    <source>
        <dbReference type="Proteomes" id="UP000606008"/>
    </source>
</evidence>
<gene>
    <name evidence="2" type="ORF">F7231_20025</name>
</gene>
<reference evidence="2" key="1">
    <citation type="submission" date="2024-05" db="EMBL/GenBank/DDBJ databases">
        <authorList>
            <person name="Jung D.-H."/>
        </authorList>
    </citation>
    <scope>NUCLEOTIDE SEQUENCE</scope>
    <source>
        <strain evidence="2">JA-25</strain>
    </source>
</reference>
<dbReference type="RefSeq" id="WP_166693293.1">
    <property type="nucleotide sequence ID" value="NZ_WAEL01000007.1"/>
</dbReference>
<keyword evidence="1" id="KW-1133">Transmembrane helix</keyword>
<comment type="caution">
    <text evidence="2">The sequence shown here is derived from an EMBL/GenBank/DDBJ whole genome shotgun (WGS) entry which is preliminary data.</text>
</comment>
<evidence type="ECO:0000256" key="1">
    <source>
        <dbReference type="SAM" id="Phobius"/>
    </source>
</evidence>
<feature type="transmembrane region" description="Helical" evidence="1">
    <location>
        <begin position="382"/>
        <end position="400"/>
    </location>
</feature>
<proteinExistence type="predicted"/>
<feature type="transmembrane region" description="Helical" evidence="1">
    <location>
        <begin position="150"/>
        <end position="171"/>
    </location>
</feature>
<feature type="transmembrane region" description="Helical" evidence="1">
    <location>
        <begin position="256"/>
        <end position="278"/>
    </location>
</feature>
<dbReference type="EMBL" id="WAEL01000007">
    <property type="protein sequence ID" value="NID12468.1"/>
    <property type="molecule type" value="Genomic_DNA"/>
</dbReference>
<organism evidence="2 3">
    <name type="scientific">Fibrivirga algicola</name>
    <dbReference type="NCBI Taxonomy" id="2950420"/>
    <lineage>
        <taxon>Bacteria</taxon>
        <taxon>Pseudomonadati</taxon>
        <taxon>Bacteroidota</taxon>
        <taxon>Cytophagia</taxon>
        <taxon>Cytophagales</taxon>
        <taxon>Spirosomataceae</taxon>
        <taxon>Fibrivirga</taxon>
    </lineage>
</organism>
<feature type="transmembrane region" description="Helical" evidence="1">
    <location>
        <begin position="342"/>
        <end position="370"/>
    </location>
</feature>
<feature type="transmembrane region" description="Helical" evidence="1">
    <location>
        <begin position="433"/>
        <end position="455"/>
    </location>
</feature>
<protein>
    <recommendedName>
        <fullName evidence="4">DUF2029 domain-containing protein</fullName>
    </recommendedName>
</protein>
<keyword evidence="3" id="KW-1185">Reference proteome</keyword>
<feature type="transmembrane region" description="Helical" evidence="1">
    <location>
        <begin position="30"/>
        <end position="48"/>
    </location>
</feature>
<evidence type="ECO:0008006" key="4">
    <source>
        <dbReference type="Google" id="ProtNLM"/>
    </source>
</evidence>
<sequence length="514" mass="58865">MKKFERFTDYATLFYLSLPVLIFLVGWLKLIIGIPLALLLCAGVIAYLSRINTRSVNWQAVAKPQIMLTLLVAFGWVYLSGIGGYSNQDWDHHYRNAVFNDLLQFDWPIYFKFAPDYTFEFLAGHKAALNYYFAYWLPAALMGKWAGQGVANASLLAWTYLGVLLVCFHLFRLLNSKHLLLAVVLFALWSGLDVLGKLLIQRHLVGFNEPIEIYYYFSYTSFTTDLFNVFNQALPAWIVTLWVLTYRERIPVLPIALLFPYGPFPFISLTLFYILYFIVENYDYWRSTSTLAFIQKSWSRIDLISASAAVVAIGFPFLAFYKAHFPVNINQFFGARLVGESMSTSLIIIGFYVLTFSLEAGLFYALIRWISPATYKAHKTVFWLSFLLLLLIPLWEAGLWRDFASRGSIPMLTVLAFLMIRAISQVIEQRPIQLSMVVVAVVLLLSWCTPFWLLLKAPAVGETPRLRNDVVSLGNTKASLDSDKDGVLSSLPYYYSVDPQHKFFYRLLAKKQAP</sequence>
<feature type="transmembrane region" description="Helical" evidence="1">
    <location>
        <begin position="407"/>
        <end position="427"/>
    </location>
</feature>
<accession>A0ABX0QPD9</accession>
<dbReference type="Proteomes" id="UP000606008">
    <property type="component" value="Unassembled WGS sequence"/>
</dbReference>
<feature type="transmembrane region" description="Helical" evidence="1">
    <location>
        <begin position="298"/>
        <end position="321"/>
    </location>
</feature>
<evidence type="ECO:0000313" key="2">
    <source>
        <dbReference type="EMBL" id="NID12468.1"/>
    </source>
</evidence>
<keyword evidence="1" id="KW-0812">Transmembrane</keyword>
<keyword evidence="1" id="KW-0472">Membrane</keyword>